<evidence type="ECO:0000256" key="2">
    <source>
        <dbReference type="ARBA" id="ARBA00000565"/>
    </source>
</evidence>
<evidence type="ECO:0000313" key="18">
    <source>
        <dbReference type="Proteomes" id="UP000199662"/>
    </source>
</evidence>
<evidence type="ECO:0000256" key="11">
    <source>
        <dbReference type="ARBA" id="ARBA00022840"/>
    </source>
</evidence>
<dbReference type="FunFam" id="3.40.1190.20:FF:000003">
    <property type="entry name" value="Phosphomethylpyrimidine kinase ThiD"/>
    <property type="match status" value="1"/>
</dbReference>
<comment type="catalytic activity">
    <reaction evidence="1">
        <text>4-amino-5-hydroxymethyl-2-methylpyrimidine + ATP = 4-amino-2-methyl-5-(phosphooxymethyl)pyrimidine + ADP + H(+)</text>
        <dbReference type="Rhea" id="RHEA:23096"/>
        <dbReference type="ChEBI" id="CHEBI:15378"/>
        <dbReference type="ChEBI" id="CHEBI:16892"/>
        <dbReference type="ChEBI" id="CHEBI:30616"/>
        <dbReference type="ChEBI" id="CHEBI:58354"/>
        <dbReference type="ChEBI" id="CHEBI:456216"/>
        <dbReference type="EC" id="2.7.1.49"/>
    </reaction>
</comment>
<keyword evidence="12" id="KW-0784">Thiamine biosynthesis</keyword>
<keyword evidence="9" id="KW-0547">Nucleotide-binding</keyword>
<dbReference type="STRING" id="84035.SAMN05660742_10579"/>
<name>A0A1H6XRW8_9FIRM</name>
<dbReference type="GO" id="GO:0005829">
    <property type="term" value="C:cytosol"/>
    <property type="evidence" value="ECO:0007669"/>
    <property type="project" value="TreeGrafter"/>
</dbReference>
<feature type="domain" description="Pyridoxamine kinase/Phosphomethylpyrimidine kinase" evidence="16">
    <location>
        <begin position="11"/>
        <end position="254"/>
    </location>
</feature>
<dbReference type="GO" id="GO:0008972">
    <property type="term" value="F:phosphomethylpyrimidine kinase activity"/>
    <property type="evidence" value="ECO:0007669"/>
    <property type="project" value="UniProtKB-EC"/>
</dbReference>
<accession>A0A1H6XRW8</accession>
<evidence type="ECO:0000256" key="8">
    <source>
        <dbReference type="ARBA" id="ARBA00022679"/>
    </source>
</evidence>
<keyword evidence="18" id="KW-1185">Reference proteome</keyword>
<dbReference type="SUPFAM" id="SSF53613">
    <property type="entry name" value="Ribokinase-like"/>
    <property type="match status" value="1"/>
</dbReference>
<evidence type="ECO:0000256" key="1">
    <source>
        <dbReference type="ARBA" id="ARBA00000151"/>
    </source>
</evidence>
<dbReference type="EC" id="2.7.4.7" evidence="6"/>
<evidence type="ECO:0000256" key="15">
    <source>
        <dbReference type="ARBA" id="ARBA00043176"/>
    </source>
</evidence>
<evidence type="ECO:0000259" key="16">
    <source>
        <dbReference type="Pfam" id="PF08543"/>
    </source>
</evidence>
<dbReference type="EMBL" id="FNZK01000005">
    <property type="protein sequence ID" value="SEJ27315.1"/>
    <property type="molecule type" value="Genomic_DNA"/>
</dbReference>
<gene>
    <name evidence="17" type="ORF">SAMN05660742_10579</name>
</gene>
<keyword evidence="10 17" id="KW-0418">Kinase</keyword>
<keyword evidence="8" id="KW-0808">Transferase</keyword>
<dbReference type="NCBIfam" id="TIGR00097">
    <property type="entry name" value="HMP-P_kinase"/>
    <property type="match status" value="1"/>
</dbReference>
<dbReference type="InterPro" id="IPR013749">
    <property type="entry name" value="PM/HMP-P_kinase-1"/>
</dbReference>
<comment type="pathway">
    <text evidence="3">Cofactor biosynthesis; thiamine diphosphate biosynthesis; 4-amino-2-methyl-5-diphosphomethylpyrimidine from 5-amino-1-(5-phospho-D-ribosyl)imidazole: step 3/3.</text>
</comment>
<dbReference type="Pfam" id="PF08543">
    <property type="entry name" value="Phos_pyr_kin"/>
    <property type="match status" value="1"/>
</dbReference>
<dbReference type="EC" id="2.7.1.49" evidence="5"/>
<comment type="pathway">
    <text evidence="13">Cofactor biosynthesis; thiamine diphosphate biosynthesis; 4-amino-2-methyl-5-diphosphomethylpyrimidine from 5-amino-1-(5-phospho-D-ribosyl)imidazole: step 2/3.</text>
</comment>
<dbReference type="InterPro" id="IPR029056">
    <property type="entry name" value="Ribokinase-like"/>
</dbReference>
<evidence type="ECO:0000256" key="5">
    <source>
        <dbReference type="ARBA" id="ARBA00012135"/>
    </source>
</evidence>
<organism evidence="17 18">
    <name type="scientific">Propionispira arboris</name>
    <dbReference type="NCBI Taxonomy" id="84035"/>
    <lineage>
        <taxon>Bacteria</taxon>
        <taxon>Bacillati</taxon>
        <taxon>Bacillota</taxon>
        <taxon>Negativicutes</taxon>
        <taxon>Selenomonadales</taxon>
        <taxon>Selenomonadaceae</taxon>
        <taxon>Propionispira</taxon>
    </lineage>
</organism>
<dbReference type="Proteomes" id="UP000199662">
    <property type="component" value="Unassembled WGS sequence"/>
</dbReference>
<proteinExistence type="inferred from homology"/>
<dbReference type="RefSeq" id="WP_091830241.1">
    <property type="nucleotide sequence ID" value="NZ_FNZK01000005.1"/>
</dbReference>
<protein>
    <recommendedName>
        <fullName evidence="7">Hydroxymethylpyrimidine/phosphomethylpyrimidine kinase</fullName>
        <ecNumber evidence="5">2.7.1.49</ecNumber>
        <ecNumber evidence="6">2.7.4.7</ecNumber>
    </recommendedName>
    <alternativeName>
        <fullName evidence="14">Hydroxymethylpyrimidine kinase</fullName>
    </alternativeName>
    <alternativeName>
        <fullName evidence="15">Hydroxymethylpyrimidine phosphate kinase</fullName>
    </alternativeName>
</protein>
<comment type="similarity">
    <text evidence="4">Belongs to the ThiD family.</text>
</comment>
<evidence type="ECO:0000256" key="12">
    <source>
        <dbReference type="ARBA" id="ARBA00022977"/>
    </source>
</evidence>
<evidence type="ECO:0000256" key="14">
    <source>
        <dbReference type="ARBA" id="ARBA00042102"/>
    </source>
</evidence>
<sequence length="266" mass="28017">MKTALTIAGSDSSGGAGIQADLKTFSALGVFGMSVITAITAQNTCGVTAIREMDTDIIKAQIHAVYDDIEVNAVKIGMLSSSAIIKEVAAGIEAYTIPKVVLDTVMISKSGSYLLQKNAVQTLITDLIPKAFVVTPNLHEATALVGFEVVDQPTMQKAAKVIKDMGAECVVIKGGHLEGDACDLLYDGKTMEFFPNKRIQTIHTHGTGCTFSSAIAAGLAKGMDVYNAVAEAKKYVTMAIQHGFPLGKGVGPTNHFFALYEKAGIL</sequence>
<dbReference type="AlphaFoldDB" id="A0A1H6XRW8"/>
<evidence type="ECO:0000313" key="17">
    <source>
        <dbReference type="EMBL" id="SEJ27315.1"/>
    </source>
</evidence>
<reference evidence="17 18" key="1">
    <citation type="submission" date="2016-10" db="EMBL/GenBank/DDBJ databases">
        <authorList>
            <person name="de Groot N.N."/>
        </authorList>
    </citation>
    <scope>NUCLEOTIDE SEQUENCE [LARGE SCALE GENOMIC DNA]</scope>
    <source>
        <strain evidence="17 18">DSM 2179</strain>
    </source>
</reference>
<dbReference type="PANTHER" id="PTHR20858">
    <property type="entry name" value="PHOSPHOMETHYLPYRIMIDINE KINASE"/>
    <property type="match status" value="1"/>
</dbReference>
<evidence type="ECO:0000256" key="10">
    <source>
        <dbReference type="ARBA" id="ARBA00022777"/>
    </source>
</evidence>
<evidence type="ECO:0000256" key="7">
    <source>
        <dbReference type="ARBA" id="ARBA00019161"/>
    </source>
</evidence>
<evidence type="ECO:0000256" key="9">
    <source>
        <dbReference type="ARBA" id="ARBA00022741"/>
    </source>
</evidence>
<evidence type="ECO:0000256" key="13">
    <source>
        <dbReference type="ARBA" id="ARBA00037917"/>
    </source>
</evidence>
<keyword evidence="11" id="KW-0067">ATP-binding</keyword>
<comment type="catalytic activity">
    <reaction evidence="2">
        <text>4-amino-2-methyl-5-(phosphooxymethyl)pyrimidine + ATP = 4-amino-2-methyl-5-(diphosphooxymethyl)pyrimidine + ADP</text>
        <dbReference type="Rhea" id="RHEA:19893"/>
        <dbReference type="ChEBI" id="CHEBI:30616"/>
        <dbReference type="ChEBI" id="CHEBI:57841"/>
        <dbReference type="ChEBI" id="CHEBI:58354"/>
        <dbReference type="ChEBI" id="CHEBI:456216"/>
        <dbReference type="EC" id="2.7.4.7"/>
    </reaction>
</comment>
<dbReference type="GO" id="GO:0008902">
    <property type="term" value="F:hydroxymethylpyrimidine kinase activity"/>
    <property type="evidence" value="ECO:0007669"/>
    <property type="project" value="UniProtKB-EC"/>
</dbReference>
<evidence type="ECO:0000256" key="6">
    <source>
        <dbReference type="ARBA" id="ARBA00012963"/>
    </source>
</evidence>
<dbReference type="GO" id="GO:0009228">
    <property type="term" value="P:thiamine biosynthetic process"/>
    <property type="evidence" value="ECO:0007669"/>
    <property type="project" value="UniProtKB-KW"/>
</dbReference>
<evidence type="ECO:0000256" key="3">
    <source>
        <dbReference type="ARBA" id="ARBA00004769"/>
    </source>
</evidence>
<dbReference type="Gene3D" id="3.40.1190.20">
    <property type="match status" value="1"/>
</dbReference>
<dbReference type="InterPro" id="IPR004399">
    <property type="entry name" value="HMP/HMP-P_kinase_dom"/>
</dbReference>
<evidence type="ECO:0000256" key="4">
    <source>
        <dbReference type="ARBA" id="ARBA00009879"/>
    </source>
</evidence>
<dbReference type="GO" id="GO:0005524">
    <property type="term" value="F:ATP binding"/>
    <property type="evidence" value="ECO:0007669"/>
    <property type="project" value="UniProtKB-KW"/>
</dbReference>
<dbReference type="PANTHER" id="PTHR20858:SF17">
    <property type="entry name" value="HYDROXYMETHYLPYRIMIDINE_PHOSPHOMETHYLPYRIMIDINE KINASE THI20-RELATED"/>
    <property type="match status" value="1"/>
</dbReference>
<dbReference type="CDD" id="cd01169">
    <property type="entry name" value="HMPP_kinase"/>
    <property type="match status" value="1"/>
</dbReference>